<evidence type="ECO:0000313" key="2">
    <source>
        <dbReference type="Proteomes" id="UP000054217"/>
    </source>
</evidence>
<keyword evidence="2" id="KW-1185">Reference proteome</keyword>
<proteinExistence type="predicted"/>
<gene>
    <name evidence="1" type="ORF">M404DRAFT_1006709</name>
</gene>
<organism evidence="1 2">
    <name type="scientific">Pisolithus tinctorius Marx 270</name>
    <dbReference type="NCBI Taxonomy" id="870435"/>
    <lineage>
        <taxon>Eukaryota</taxon>
        <taxon>Fungi</taxon>
        <taxon>Dikarya</taxon>
        <taxon>Basidiomycota</taxon>
        <taxon>Agaricomycotina</taxon>
        <taxon>Agaricomycetes</taxon>
        <taxon>Agaricomycetidae</taxon>
        <taxon>Boletales</taxon>
        <taxon>Sclerodermatineae</taxon>
        <taxon>Pisolithaceae</taxon>
        <taxon>Pisolithus</taxon>
    </lineage>
</organism>
<dbReference type="AlphaFoldDB" id="A0A0C3JFX9"/>
<dbReference type="EMBL" id="KN832044">
    <property type="protein sequence ID" value="KIN96531.1"/>
    <property type="molecule type" value="Genomic_DNA"/>
</dbReference>
<dbReference type="InParanoid" id="A0A0C3JFX9"/>
<sequence>MDGFVQRPIALSSWVWSVRGCTHIQKLPGSNQVYTLREQYSQTLVPAMHATPASLVVRQDDFESDRWELFALVTNVHNPLFGECVTAKMGSAIASLQFPSHEIRTSRA</sequence>
<reference evidence="2" key="2">
    <citation type="submission" date="2015-01" db="EMBL/GenBank/DDBJ databases">
        <title>Evolutionary Origins and Diversification of the Mycorrhizal Mutualists.</title>
        <authorList>
            <consortium name="DOE Joint Genome Institute"/>
            <consortium name="Mycorrhizal Genomics Consortium"/>
            <person name="Kohler A."/>
            <person name="Kuo A."/>
            <person name="Nagy L.G."/>
            <person name="Floudas D."/>
            <person name="Copeland A."/>
            <person name="Barry K.W."/>
            <person name="Cichocki N."/>
            <person name="Veneault-Fourrey C."/>
            <person name="LaButti K."/>
            <person name="Lindquist E.A."/>
            <person name="Lipzen A."/>
            <person name="Lundell T."/>
            <person name="Morin E."/>
            <person name="Murat C."/>
            <person name="Riley R."/>
            <person name="Ohm R."/>
            <person name="Sun H."/>
            <person name="Tunlid A."/>
            <person name="Henrissat B."/>
            <person name="Grigoriev I.V."/>
            <person name="Hibbett D.S."/>
            <person name="Martin F."/>
        </authorList>
    </citation>
    <scope>NUCLEOTIDE SEQUENCE [LARGE SCALE GENOMIC DNA]</scope>
    <source>
        <strain evidence="2">Marx 270</strain>
    </source>
</reference>
<dbReference type="Proteomes" id="UP000054217">
    <property type="component" value="Unassembled WGS sequence"/>
</dbReference>
<protein>
    <submittedName>
        <fullName evidence="1">Uncharacterized protein</fullName>
    </submittedName>
</protein>
<evidence type="ECO:0000313" key="1">
    <source>
        <dbReference type="EMBL" id="KIN96531.1"/>
    </source>
</evidence>
<reference evidence="1 2" key="1">
    <citation type="submission" date="2014-04" db="EMBL/GenBank/DDBJ databases">
        <authorList>
            <consortium name="DOE Joint Genome Institute"/>
            <person name="Kuo A."/>
            <person name="Kohler A."/>
            <person name="Costa M.D."/>
            <person name="Nagy L.G."/>
            <person name="Floudas D."/>
            <person name="Copeland A."/>
            <person name="Barry K.W."/>
            <person name="Cichocki N."/>
            <person name="Veneault-Fourrey C."/>
            <person name="LaButti K."/>
            <person name="Lindquist E.A."/>
            <person name="Lipzen A."/>
            <person name="Lundell T."/>
            <person name="Morin E."/>
            <person name="Murat C."/>
            <person name="Sun H."/>
            <person name="Tunlid A."/>
            <person name="Henrissat B."/>
            <person name="Grigoriev I.V."/>
            <person name="Hibbett D.S."/>
            <person name="Martin F."/>
            <person name="Nordberg H.P."/>
            <person name="Cantor M.N."/>
            <person name="Hua S.X."/>
        </authorList>
    </citation>
    <scope>NUCLEOTIDE SEQUENCE [LARGE SCALE GENOMIC DNA]</scope>
    <source>
        <strain evidence="1 2">Marx 270</strain>
    </source>
</reference>
<dbReference type="HOGENOM" id="CLU_2198013_0_0_1"/>
<name>A0A0C3JFX9_PISTI</name>
<accession>A0A0C3JFX9</accession>